<keyword evidence="2" id="KW-0238">DNA-binding</keyword>
<name>A0A7C3C5K2_9PROT</name>
<sequence length="147" mass="16625">MSTTPEKLFRMFTEVGIIHQLASAAMRQNLPKPLSEAQFQVLVHLSRVPNVNSPTGMTTAFQVTKGTMTHTLKLLQKNGFVRIRHNSQDGRKKSVHMTSEGEKILIKTITELRPNFEMLADKMSHDDLDTLLDILPTVRAIMDKARD</sequence>
<dbReference type="Proteomes" id="UP000886042">
    <property type="component" value="Unassembled WGS sequence"/>
</dbReference>
<dbReference type="PROSITE" id="PS50995">
    <property type="entry name" value="HTH_MARR_2"/>
    <property type="match status" value="1"/>
</dbReference>
<dbReference type="GO" id="GO:0003700">
    <property type="term" value="F:DNA-binding transcription factor activity"/>
    <property type="evidence" value="ECO:0007669"/>
    <property type="project" value="InterPro"/>
</dbReference>
<keyword evidence="1" id="KW-0805">Transcription regulation</keyword>
<dbReference type="Pfam" id="PF01047">
    <property type="entry name" value="MarR"/>
    <property type="match status" value="1"/>
</dbReference>
<dbReference type="PANTHER" id="PTHR42756">
    <property type="entry name" value="TRANSCRIPTIONAL REGULATOR, MARR"/>
    <property type="match status" value="1"/>
</dbReference>
<dbReference type="InterPro" id="IPR036388">
    <property type="entry name" value="WH-like_DNA-bd_sf"/>
</dbReference>
<keyword evidence="3" id="KW-0804">Transcription</keyword>
<dbReference type="EMBL" id="DRMN01000335">
    <property type="protein sequence ID" value="HFB55283.1"/>
    <property type="molecule type" value="Genomic_DNA"/>
</dbReference>
<dbReference type="AlphaFoldDB" id="A0A7C3C5K2"/>
<organism evidence="5">
    <name type="scientific">Hellea balneolensis</name>
    <dbReference type="NCBI Taxonomy" id="287478"/>
    <lineage>
        <taxon>Bacteria</taxon>
        <taxon>Pseudomonadati</taxon>
        <taxon>Pseudomonadota</taxon>
        <taxon>Alphaproteobacteria</taxon>
        <taxon>Maricaulales</taxon>
        <taxon>Robiginitomaculaceae</taxon>
        <taxon>Hellea</taxon>
    </lineage>
</organism>
<accession>A0A7C3C5K2</accession>
<evidence type="ECO:0000256" key="1">
    <source>
        <dbReference type="ARBA" id="ARBA00023015"/>
    </source>
</evidence>
<evidence type="ECO:0000313" key="5">
    <source>
        <dbReference type="EMBL" id="HFB55283.1"/>
    </source>
</evidence>
<gene>
    <name evidence="5" type="ORF">ENJ46_05105</name>
</gene>
<dbReference type="PRINTS" id="PR00598">
    <property type="entry name" value="HTHMARR"/>
</dbReference>
<evidence type="ECO:0000256" key="2">
    <source>
        <dbReference type="ARBA" id="ARBA00023125"/>
    </source>
</evidence>
<dbReference type="GO" id="GO:0003677">
    <property type="term" value="F:DNA binding"/>
    <property type="evidence" value="ECO:0007669"/>
    <property type="project" value="UniProtKB-KW"/>
</dbReference>
<dbReference type="PANTHER" id="PTHR42756:SF1">
    <property type="entry name" value="TRANSCRIPTIONAL REPRESSOR OF EMRAB OPERON"/>
    <property type="match status" value="1"/>
</dbReference>
<proteinExistence type="predicted"/>
<dbReference type="InterPro" id="IPR000835">
    <property type="entry name" value="HTH_MarR-typ"/>
</dbReference>
<dbReference type="InterPro" id="IPR036390">
    <property type="entry name" value="WH_DNA-bd_sf"/>
</dbReference>
<reference evidence="5" key="1">
    <citation type="journal article" date="2020" name="mSystems">
        <title>Genome- and Community-Level Interaction Insights into Carbon Utilization and Element Cycling Functions of Hydrothermarchaeota in Hydrothermal Sediment.</title>
        <authorList>
            <person name="Zhou Z."/>
            <person name="Liu Y."/>
            <person name="Xu W."/>
            <person name="Pan J."/>
            <person name="Luo Z.H."/>
            <person name="Li M."/>
        </authorList>
    </citation>
    <scope>NUCLEOTIDE SEQUENCE [LARGE SCALE GENOMIC DNA]</scope>
    <source>
        <strain evidence="5">HyVt-489</strain>
    </source>
</reference>
<evidence type="ECO:0000256" key="3">
    <source>
        <dbReference type="ARBA" id="ARBA00023163"/>
    </source>
</evidence>
<feature type="domain" description="HTH marR-type" evidence="4">
    <location>
        <begin position="1"/>
        <end position="140"/>
    </location>
</feature>
<dbReference type="Gene3D" id="1.10.10.10">
    <property type="entry name" value="Winged helix-like DNA-binding domain superfamily/Winged helix DNA-binding domain"/>
    <property type="match status" value="1"/>
</dbReference>
<protein>
    <submittedName>
        <fullName evidence="5">MarR family transcriptional regulator</fullName>
    </submittedName>
</protein>
<comment type="caution">
    <text evidence="5">The sequence shown here is derived from an EMBL/GenBank/DDBJ whole genome shotgun (WGS) entry which is preliminary data.</text>
</comment>
<dbReference type="SMART" id="SM00347">
    <property type="entry name" value="HTH_MARR"/>
    <property type="match status" value="1"/>
</dbReference>
<evidence type="ECO:0000259" key="4">
    <source>
        <dbReference type="PROSITE" id="PS50995"/>
    </source>
</evidence>
<dbReference type="SUPFAM" id="SSF46785">
    <property type="entry name" value="Winged helix' DNA-binding domain"/>
    <property type="match status" value="1"/>
</dbReference>